<organism evidence="8 9">
    <name type="scientific">Phanerochaete sordida</name>
    <dbReference type="NCBI Taxonomy" id="48140"/>
    <lineage>
        <taxon>Eukaryota</taxon>
        <taxon>Fungi</taxon>
        <taxon>Dikarya</taxon>
        <taxon>Basidiomycota</taxon>
        <taxon>Agaricomycotina</taxon>
        <taxon>Agaricomycetes</taxon>
        <taxon>Polyporales</taxon>
        <taxon>Phanerochaetaceae</taxon>
        <taxon>Phanerochaete</taxon>
    </lineage>
</organism>
<evidence type="ECO:0000256" key="1">
    <source>
        <dbReference type="ARBA" id="ARBA00001936"/>
    </source>
</evidence>
<dbReference type="Pfam" id="PF00293">
    <property type="entry name" value="NUDIX"/>
    <property type="match status" value="1"/>
</dbReference>
<dbReference type="InterPro" id="IPR000086">
    <property type="entry name" value="NUDIX_hydrolase_dom"/>
</dbReference>
<evidence type="ECO:0000313" key="8">
    <source>
        <dbReference type="EMBL" id="GJE87111.1"/>
    </source>
</evidence>
<dbReference type="GO" id="GO:0016818">
    <property type="term" value="F:hydrolase activity, acting on acid anhydrides, in phosphorus-containing anhydrides"/>
    <property type="evidence" value="ECO:0007669"/>
    <property type="project" value="InterPro"/>
</dbReference>
<comment type="cofactor">
    <cofactor evidence="1">
        <name>Mn(2+)</name>
        <dbReference type="ChEBI" id="CHEBI:29035"/>
    </cofactor>
</comment>
<protein>
    <submittedName>
        <fullName evidence="8">NUDIX hydrolase</fullName>
    </submittedName>
</protein>
<feature type="domain" description="Nudix hydrolase" evidence="7">
    <location>
        <begin position="9"/>
        <end position="195"/>
    </location>
</feature>
<dbReference type="PROSITE" id="PS51462">
    <property type="entry name" value="NUDIX"/>
    <property type="match status" value="1"/>
</dbReference>
<dbReference type="PANTHER" id="PTHR12318">
    <property type="entry name" value="TESTOSTERONE-REGULATED PROTEIN RP2"/>
    <property type="match status" value="1"/>
</dbReference>
<evidence type="ECO:0000256" key="2">
    <source>
        <dbReference type="ARBA" id="ARBA00001946"/>
    </source>
</evidence>
<keyword evidence="4 8" id="KW-0378">Hydrolase</keyword>
<dbReference type="PANTHER" id="PTHR12318:SF0">
    <property type="entry name" value="ACYL-COENZYME A DIPHOSPHATASE NUDT19"/>
    <property type="match status" value="1"/>
</dbReference>
<comment type="caution">
    <text evidence="8">The sequence shown here is derived from an EMBL/GenBank/DDBJ whole genome shotgun (WGS) entry which is preliminary data.</text>
</comment>
<dbReference type="Proteomes" id="UP000703269">
    <property type="component" value="Unassembled WGS sequence"/>
</dbReference>
<dbReference type="AlphaFoldDB" id="A0A9P3G2K5"/>
<keyword evidence="6" id="KW-0464">Manganese</keyword>
<dbReference type="GO" id="GO:0046872">
    <property type="term" value="F:metal ion binding"/>
    <property type="evidence" value="ECO:0007669"/>
    <property type="project" value="UniProtKB-KW"/>
</dbReference>
<sequence length="300" mass="33076">MAPQKTPEVPRPSASLIVVNSRNEILLVHRNPKSSAFAGMHVFPGGNFDVKQDEDLVQTAIRETFEETGLLLAEASDGKRPNDQELDKARDAVHAQKLLFRDFLAQHRLALDRDALLPFTQWVTPPNVPRRFQTQFYVTFLDSAPASGFAAGDKVERIPTPDGGQEVVAARFVHPAAALRECAARQIALMPPQFYLVTTLAAVLHGDACTAAQREKVRELSQGPFGRLVINPRPLPSAAHDGWSVLTYEGDESRGGAKGRLHRSLVKFVKPGVVSEVVLQRNFDVFTEIEEVHPHGEAKL</sequence>
<dbReference type="SUPFAM" id="SSF55811">
    <property type="entry name" value="Nudix"/>
    <property type="match status" value="1"/>
</dbReference>
<evidence type="ECO:0000256" key="4">
    <source>
        <dbReference type="ARBA" id="ARBA00022801"/>
    </source>
</evidence>
<gene>
    <name evidence="8" type="ORF">PsYK624_031940</name>
</gene>
<dbReference type="CDD" id="cd18870">
    <property type="entry name" value="NUDIX_AcylCoAdiphos_Nudt19"/>
    <property type="match status" value="1"/>
</dbReference>
<evidence type="ECO:0000256" key="3">
    <source>
        <dbReference type="ARBA" id="ARBA00022723"/>
    </source>
</evidence>
<reference evidence="8 9" key="1">
    <citation type="submission" date="2021-08" db="EMBL/GenBank/DDBJ databases">
        <title>Draft Genome Sequence of Phanerochaete sordida strain YK-624.</title>
        <authorList>
            <person name="Mori T."/>
            <person name="Dohra H."/>
            <person name="Suzuki T."/>
            <person name="Kawagishi H."/>
            <person name="Hirai H."/>
        </authorList>
    </citation>
    <scope>NUCLEOTIDE SEQUENCE [LARGE SCALE GENOMIC DNA]</scope>
    <source>
        <strain evidence="8 9">YK-624</strain>
    </source>
</reference>
<dbReference type="Gene3D" id="3.90.79.10">
    <property type="entry name" value="Nucleoside Triphosphate Pyrophosphohydrolase"/>
    <property type="match status" value="1"/>
</dbReference>
<name>A0A9P3G2K5_9APHY</name>
<keyword evidence="5" id="KW-0460">Magnesium</keyword>
<evidence type="ECO:0000259" key="7">
    <source>
        <dbReference type="PROSITE" id="PS51462"/>
    </source>
</evidence>
<evidence type="ECO:0000256" key="5">
    <source>
        <dbReference type="ARBA" id="ARBA00022842"/>
    </source>
</evidence>
<evidence type="ECO:0000313" key="9">
    <source>
        <dbReference type="Proteomes" id="UP000703269"/>
    </source>
</evidence>
<dbReference type="OrthoDB" id="1695362at2759"/>
<dbReference type="GO" id="GO:0005739">
    <property type="term" value="C:mitochondrion"/>
    <property type="evidence" value="ECO:0007669"/>
    <property type="project" value="TreeGrafter"/>
</dbReference>
<dbReference type="InterPro" id="IPR015797">
    <property type="entry name" value="NUDIX_hydrolase-like_dom_sf"/>
</dbReference>
<accession>A0A9P3G2K5</accession>
<comment type="cofactor">
    <cofactor evidence="2">
        <name>Mg(2+)</name>
        <dbReference type="ChEBI" id="CHEBI:18420"/>
    </cofactor>
</comment>
<evidence type="ECO:0000256" key="6">
    <source>
        <dbReference type="ARBA" id="ARBA00023211"/>
    </source>
</evidence>
<keyword evidence="3" id="KW-0479">Metal-binding</keyword>
<keyword evidence="9" id="KW-1185">Reference proteome</keyword>
<proteinExistence type="predicted"/>
<dbReference type="InterPro" id="IPR039121">
    <property type="entry name" value="NUDT19"/>
</dbReference>
<dbReference type="EMBL" id="BPQB01000005">
    <property type="protein sequence ID" value="GJE87111.1"/>
    <property type="molecule type" value="Genomic_DNA"/>
</dbReference>